<proteinExistence type="inferred from homology"/>
<dbReference type="GO" id="GO:0016740">
    <property type="term" value="F:transferase activity"/>
    <property type="evidence" value="ECO:0007669"/>
    <property type="project" value="UniProtKB-KW"/>
</dbReference>
<dbReference type="AlphaFoldDB" id="A0A7J0H6S1"/>
<dbReference type="EC" id="3.1.1.-" evidence="4"/>
<dbReference type="EMBL" id="BJWL01000027">
    <property type="protein sequence ID" value="GFZ18739.1"/>
    <property type="molecule type" value="Genomic_DNA"/>
</dbReference>
<comment type="domain">
    <text evidence="4">The nitrogen atoms of the two glycine residues in the GGXR motif define the oxyanion hole, and stabilize the oxyanion that forms during the nucleophilic attack by the catalytic serine during substrate cleavage.</text>
</comment>
<gene>
    <name evidence="6" type="ORF">Acr_27g0004780</name>
</gene>
<keyword evidence="2 4" id="KW-0443">Lipid metabolism</keyword>
<feature type="short sequence motif" description="DGA/G" evidence="3">
    <location>
        <begin position="115"/>
        <end position="117"/>
    </location>
</feature>
<comment type="function">
    <text evidence="4">Lipolytic acyl hydrolase (LAH).</text>
</comment>
<protein>
    <recommendedName>
        <fullName evidence="4">Patatin</fullName>
        <ecNumber evidence="4">3.1.1.-</ecNumber>
    </recommendedName>
</protein>
<dbReference type="OrthoDB" id="1658288at2759"/>
<comment type="similarity">
    <text evidence="1 4">Belongs to the patatin family.</text>
</comment>
<keyword evidence="4" id="KW-0442">Lipid degradation</keyword>
<keyword evidence="7" id="KW-1185">Reference proteome</keyword>
<dbReference type="GO" id="GO:0016042">
    <property type="term" value="P:lipid catabolic process"/>
    <property type="evidence" value="ECO:0007669"/>
    <property type="project" value="UniProtKB-KW"/>
</dbReference>
<evidence type="ECO:0000256" key="3">
    <source>
        <dbReference type="PROSITE-ProRule" id="PRU01161"/>
    </source>
</evidence>
<dbReference type="PANTHER" id="PTHR32176:SF99">
    <property type="entry name" value="PATATIN"/>
    <property type="match status" value="1"/>
</dbReference>
<accession>A0A7J0H6S1</accession>
<evidence type="ECO:0000256" key="4">
    <source>
        <dbReference type="RuleBase" id="RU361262"/>
    </source>
</evidence>
<feature type="domain" description="PNPLA" evidence="5">
    <location>
        <begin position="1"/>
        <end position="128"/>
    </location>
</feature>
<keyword evidence="4 6" id="KW-0378">Hydrolase</keyword>
<reference evidence="6 7" key="1">
    <citation type="submission" date="2019-07" db="EMBL/GenBank/DDBJ databases">
        <title>De Novo Assembly of kiwifruit Actinidia rufa.</title>
        <authorList>
            <person name="Sugita-Konishi S."/>
            <person name="Sato K."/>
            <person name="Mori E."/>
            <person name="Abe Y."/>
            <person name="Kisaki G."/>
            <person name="Hamano K."/>
            <person name="Suezawa K."/>
            <person name="Otani M."/>
            <person name="Fukuda T."/>
            <person name="Manabe T."/>
            <person name="Gomi K."/>
            <person name="Tabuchi M."/>
            <person name="Akimitsu K."/>
            <person name="Kataoka I."/>
        </authorList>
    </citation>
    <scope>NUCLEOTIDE SEQUENCE [LARGE SCALE GENOMIC DNA]</scope>
    <source>
        <strain evidence="7">cv. Fuchu</strain>
    </source>
</reference>
<dbReference type="PROSITE" id="PS51635">
    <property type="entry name" value="PNPLA"/>
    <property type="match status" value="1"/>
</dbReference>
<organism evidence="6 7">
    <name type="scientific">Actinidia rufa</name>
    <dbReference type="NCBI Taxonomy" id="165716"/>
    <lineage>
        <taxon>Eukaryota</taxon>
        <taxon>Viridiplantae</taxon>
        <taxon>Streptophyta</taxon>
        <taxon>Embryophyta</taxon>
        <taxon>Tracheophyta</taxon>
        <taxon>Spermatophyta</taxon>
        <taxon>Magnoliopsida</taxon>
        <taxon>eudicotyledons</taxon>
        <taxon>Gunneridae</taxon>
        <taxon>Pentapetalae</taxon>
        <taxon>asterids</taxon>
        <taxon>Ericales</taxon>
        <taxon>Actinidiaceae</taxon>
        <taxon>Actinidia</taxon>
    </lineage>
</organism>
<comment type="caution">
    <text evidence="6">The sequence shown here is derived from an EMBL/GenBank/DDBJ whole genome shotgun (WGS) entry which is preliminary data.</text>
</comment>
<comment type="caution">
    <text evidence="3">Lacks conserved residue(s) required for the propagation of feature annotation.</text>
</comment>
<evidence type="ECO:0000313" key="7">
    <source>
        <dbReference type="Proteomes" id="UP000585474"/>
    </source>
</evidence>
<name>A0A7J0H6S1_9ERIC</name>
<dbReference type="InterPro" id="IPR002641">
    <property type="entry name" value="PNPLA_dom"/>
</dbReference>
<evidence type="ECO:0000259" key="5">
    <source>
        <dbReference type="PROSITE" id="PS51635"/>
    </source>
</evidence>
<dbReference type="Proteomes" id="UP000585474">
    <property type="component" value="Unassembled WGS sequence"/>
</dbReference>
<evidence type="ECO:0000256" key="2">
    <source>
        <dbReference type="ARBA" id="ARBA00023098"/>
    </source>
</evidence>
<dbReference type="Pfam" id="PF01734">
    <property type="entry name" value="Patatin"/>
    <property type="match status" value="1"/>
</dbReference>
<keyword evidence="6" id="KW-0808">Transferase</keyword>
<dbReference type="SUPFAM" id="SSF52151">
    <property type="entry name" value="FabD/lysophospholipase-like"/>
    <property type="match status" value="1"/>
</dbReference>
<dbReference type="GO" id="GO:0047372">
    <property type="term" value="F:monoacylglycerol lipase activity"/>
    <property type="evidence" value="ECO:0007669"/>
    <property type="project" value="TreeGrafter"/>
</dbReference>
<evidence type="ECO:0000256" key="1">
    <source>
        <dbReference type="ARBA" id="ARBA00010240"/>
    </source>
</evidence>
<dbReference type="PANTHER" id="PTHR32176">
    <property type="entry name" value="XYLOSE ISOMERASE"/>
    <property type="match status" value="1"/>
</dbReference>
<dbReference type="GO" id="GO:0004620">
    <property type="term" value="F:phospholipase activity"/>
    <property type="evidence" value="ECO:0007669"/>
    <property type="project" value="TreeGrafter"/>
</dbReference>
<dbReference type="Gene3D" id="3.40.1090.10">
    <property type="entry name" value="Cytosolic phospholipase A2 catalytic domain"/>
    <property type="match status" value="1"/>
</dbReference>
<evidence type="ECO:0000313" key="6">
    <source>
        <dbReference type="EMBL" id="GFZ18739.1"/>
    </source>
</evidence>
<dbReference type="InterPro" id="IPR016035">
    <property type="entry name" value="Acyl_Trfase/lysoPLipase"/>
</dbReference>
<sequence length="248" mass="27434">MITTRANPECVYTISNNQAATGPKYDGKYLRDLLERVLGSTTIKQTLTDVIIPTFDIKRLQPIIFSTDDAKQNVSKNALLSDICISTSAAPTYFPAHYFETKDEDGSVRSFDLIDGGVAANNPQCELGHGRHSCFHAFPIPACQKELPSHSKRHTLTGDEASTDVATEENMQRLVQIGKELLEKPVSRVNLETGKFEAIEEKGLVEKRLATLLSCFQIKGSSDKCSRLCHGVHLFQQNIAANVLFFVC</sequence>